<proteinExistence type="predicted"/>
<comment type="caution">
    <text evidence="4">The sequence shown here is derived from an EMBL/GenBank/DDBJ whole genome shotgun (WGS) entry which is preliminary data.</text>
</comment>
<reference evidence="4" key="1">
    <citation type="submission" date="2019-09" db="EMBL/GenBank/DDBJ databases">
        <title>Draft genome information of white flower Hibiscus syriacus.</title>
        <authorList>
            <person name="Kim Y.-M."/>
        </authorList>
    </citation>
    <scope>NUCLEOTIDE SEQUENCE [LARGE SCALE GENOMIC DNA]</scope>
    <source>
        <strain evidence="4">YM2019G1</strain>
    </source>
</reference>
<comment type="function">
    <text evidence="2">Binds amino acids.</text>
</comment>
<accession>A0A6A3ATR1</accession>
<dbReference type="Proteomes" id="UP000436088">
    <property type="component" value="Unassembled WGS sequence"/>
</dbReference>
<dbReference type="AlphaFoldDB" id="A0A6A3ATR1"/>
<sequence length="263" mass="30001">MWVMWLEEGLSRSSRFAFRSTFRLSVRLTAPAAGRTHTERRLHQLMYAERDYEQCQGCDGSCRRWNGCTKTHVTIEGRGLQRKRCSMLPLAQRAPWLIRQDGCNLNTQSEEEELARFLIAATERRVSEANFCFLLLVLEIVFFFINPSHATSVRGLRLELCTLNKMGLLSDVTRVFRENGLSITRAKIGTRGERATGSFYVKDASGDEANLRTVELEAVQLEAMRLGGLLCWYTDLPMGLLELLHQVLAEPAVVKWKKGLSFH</sequence>
<dbReference type="InterPro" id="IPR040217">
    <property type="entry name" value="ACR1-12"/>
</dbReference>
<gene>
    <name evidence="4" type="ORF">F3Y22_tig00110377pilonHSYRG00041</name>
</gene>
<keyword evidence="5" id="KW-1185">Reference proteome</keyword>
<feature type="domain" description="ACT" evidence="3">
    <location>
        <begin position="157"/>
        <end position="238"/>
    </location>
</feature>
<dbReference type="SUPFAM" id="SSF55021">
    <property type="entry name" value="ACT-like"/>
    <property type="match status" value="1"/>
</dbReference>
<dbReference type="PANTHER" id="PTHR31096">
    <property type="entry name" value="ACT DOMAIN-CONTAINING PROTEIN ACR4-RELATED"/>
    <property type="match status" value="1"/>
</dbReference>
<dbReference type="GO" id="GO:0016597">
    <property type="term" value="F:amino acid binding"/>
    <property type="evidence" value="ECO:0007669"/>
    <property type="project" value="UniProtKB-UniRule"/>
</dbReference>
<evidence type="ECO:0000313" key="5">
    <source>
        <dbReference type="Proteomes" id="UP000436088"/>
    </source>
</evidence>
<dbReference type="Pfam" id="PF01842">
    <property type="entry name" value="ACT"/>
    <property type="match status" value="1"/>
</dbReference>
<organism evidence="4 5">
    <name type="scientific">Hibiscus syriacus</name>
    <name type="common">Rose of Sharon</name>
    <dbReference type="NCBI Taxonomy" id="106335"/>
    <lineage>
        <taxon>Eukaryota</taxon>
        <taxon>Viridiplantae</taxon>
        <taxon>Streptophyta</taxon>
        <taxon>Embryophyta</taxon>
        <taxon>Tracheophyta</taxon>
        <taxon>Spermatophyta</taxon>
        <taxon>Magnoliopsida</taxon>
        <taxon>eudicotyledons</taxon>
        <taxon>Gunneridae</taxon>
        <taxon>Pentapetalae</taxon>
        <taxon>rosids</taxon>
        <taxon>malvids</taxon>
        <taxon>Malvales</taxon>
        <taxon>Malvaceae</taxon>
        <taxon>Malvoideae</taxon>
        <taxon>Hibiscus</taxon>
    </lineage>
</organism>
<name>A0A6A3ATR1_HIBSY</name>
<dbReference type="PROSITE" id="PS51671">
    <property type="entry name" value="ACT"/>
    <property type="match status" value="1"/>
</dbReference>
<keyword evidence="1 2" id="KW-0677">Repeat</keyword>
<evidence type="ECO:0000256" key="2">
    <source>
        <dbReference type="RuleBase" id="RU369043"/>
    </source>
</evidence>
<dbReference type="EMBL" id="VEPZ02000960">
    <property type="protein sequence ID" value="KAE8707676.1"/>
    <property type="molecule type" value="Genomic_DNA"/>
</dbReference>
<evidence type="ECO:0000259" key="3">
    <source>
        <dbReference type="PROSITE" id="PS51671"/>
    </source>
</evidence>
<evidence type="ECO:0000313" key="4">
    <source>
        <dbReference type="EMBL" id="KAE8707676.1"/>
    </source>
</evidence>
<evidence type="ECO:0000256" key="1">
    <source>
        <dbReference type="ARBA" id="ARBA00022737"/>
    </source>
</evidence>
<dbReference type="PANTHER" id="PTHR31096:SF7">
    <property type="entry name" value="ACT DOMAIN-CONTAINING PROTEIN ACR1"/>
    <property type="match status" value="1"/>
</dbReference>
<dbReference type="InterPro" id="IPR002912">
    <property type="entry name" value="ACT_dom"/>
</dbReference>
<dbReference type="InterPro" id="IPR045865">
    <property type="entry name" value="ACT-like_dom_sf"/>
</dbReference>
<protein>
    <recommendedName>
        <fullName evidence="2">ACT domain-containing protein ACR</fullName>
    </recommendedName>
    <alternativeName>
        <fullName evidence="2">Protein ACT DOMAIN REPEATS</fullName>
    </alternativeName>
</protein>